<name>A0AAW5ILN9_9BACT</name>
<feature type="chain" id="PRO_5043633116" description="DUF4843 domain-containing protein" evidence="1">
    <location>
        <begin position="22"/>
        <end position="280"/>
    </location>
</feature>
<evidence type="ECO:0000313" key="2">
    <source>
        <dbReference type="EMBL" id="MCP9598381.1"/>
    </source>
</evidence>
<evidence type="ECO:0000256" key="1">
    <source>
        <dbReference type="SAM" id="SignalP"/>
    </source>
</evidence>
<proteinExistence type="predicted"/>
<sequence>MNKIFKYLMMVVVAIAGLSLASCSDDDDNYTVGEASDGAYLYTDIVSKTYLPDENQTFTINLGRTNTTGEQSFELKCDNEKFTVPSTVNFKAGESVVAVPVTFNIGLGDTETAKFIIPSKEASAYGNDTISVTVSRDYTWEKIGTADFTDGIFTGAAATVDVKKAKEGTNLYKFVAPMRTLYKQNGETTLPGGVDLIFTMDEEGNITMDQGTYEVESGTSLIAEGNALLYYDCKQYPDACFFDNNNGVITLSTLVAIGENLQGPFTWTFDWNKGYPYAAK</sequence>
<gene>
    <name evidence="2" type="ORF">NNC55_00170</name>
</gene>
<accession>A0AAW5ILN9</accession>
<dbReference type="Proteomes" id="UP001204486">
    <property type="component" value="Unassembled WGS sequence"/>
</dbReference>
<keyword evidence="1" id="KW-0732">Signal</keyword>
<comment type="caution">
    <text evidence="2">The sequence shown here is derived from an EMBL/GenBank/DDBJ whole genome shotgun (WGS) entry which is preliminary data.</text>
</comment>
<feature type="signal peptide" evidence="1">
    <location>
        <begin position="1"/>
        <end position="21"/>
    </location>
</feature>
<dbReference type="RefSeq" id="WP_254972806.1">
    <property type="nucleotide sequence ID" value="NZ_JANDWK010000001.1"/>
</dbReference>
<dbReference type="AlphaFoldDB" id="A0AAW5ILN9"/>
<dbReference type="EMBL" id="JANDWN010000001">
    <property type="protein sequence ID" value="MCP9598381.1"/>
    <property type="molecule type" value="Genomic_DNA"/>
</dbReference>
<evidence type="ECO:0008006" key="4">
    <source>
        <dbReference type="Google" id="ProtNLM"/>
    </source>
</evidence>
<evidence type="ECO:0000313" key="3">
    <source>
        <dbReference type="Proteomes" id="UP001204486"/>
    </source>
</evidence>
<organism evidence="2 3">
    <name type="scientific">Segatella copri</name>
    <dbReference type="NCBI Taxonomy" id="165179"/>
    <lineage>
        <taxon>Bacteria</taxon>
        <taxon>Pseudomonadati</taxon>
        <taxon>Bacteroidota</taxon>
        <taxon>Bacteroidia</taxon>
        <taxon>Bacteroidales</taxon>
        <taxon>Prevotellaceae</taxon>
        <taxon>Segatella</taxon>
    </lineage>
</organism>
<dbReference type="PROSITE" id="PS51257">
    <property type="entry name" value="PROKAR_LIPOPROTEIN"/>
    <property type="match status" value="1"/>
</dbReference>
<reference evidence="2" key="1">
    <citation type="submission" date="2022-07" db="EMBL/GenBank/DDBJ databases">
        <title>Prevotella copri.</title>
        <authorList>
            <person name="Yang C."/>
        </authorList>
    </citation>
    <scope>NUCLEOTIDE SEQUENCE</scope>
    <source>
        <strain evidence="2">HF1476</strain>
    </source>
</reference>
<protein>
    <recommendedName>
        <fullName evidence="4">DUF4843 domain-containing protein</fullName>
    </recommendedName>
</protein>